<dbReference type="SUPFAM" id="SSF50044">
    <property type="entry name" value="SH3-domain"/>
    <property type="match status" value="1"/>
</dbReference>
<dbReference type="RefSeq" id="WP_338602698.1">
    <property type="nucleotide sequence ID" value="NZ_AP028679.1"/>
</dbReference>
<dbReference type="InterPro" id="IPR036028">
    <property type="entry name" value="SH3-like_dom_sf"/>
</dbReference>
<evidence type="ECO:0000313" key="4">
    <source>
        <dbReference type="Proteomes" id="UP001366166"/>
    </source>
</evidence>
<name>A0AAU9EU20_9BACT</name>
<dbReference type="SMART" id="SM00287">
    <property type="entry name" value="SH3b"/>
    <property type="match status" value="1"/>
</dbReference>
<evidence type="ECO:0000313" key="3">
    <source>
        <dbReference type="EMBL" id="BEQ16614.1"/>
    </source>
</evidence>
<dbReference type="InterPro" id="IPR003646">
    <property type="entry name" value="SH3-like_bac-type"/>
</dbReference>
<dbReference type="PROSITE" id="PS51781">
    <property type="entry name" value="SH3B"/>
    <property type="match status" value="1"/>
</dbReference>
<keyword evidence="4" id="KW-1185">Reference proteome</keyword>
<sequence>MPATRITSVLSAVLLLVFLAGCAEVSKSVPQEWSAAFKNGQKRYVLTSGLNLRECPTTSCRILAVLRHGDIVMTTGEKKGWSYVETASGGQQGWVSSRYLGSDPGQSPPPTTTKALTEPPPLPKEQWGAPGSTPPPVKEQYGK</sequence>
<evidence type="ECO:0000259" key="2">
    <source>
        <dbReference type="PROSITE" id="PS51781"/>
    </source>
</evidence>
<dbReference type="Proteomes" id="UP001366166">
    <property type="component" value="Chromosome"/>
</dbReference>
<protein>
    <recommendedName>
        <fullName evidence="2">SH3b domain-containing protein</fullName>
    </recommendedName>
</protein>
<organism evidence="3 4">
    <name type="scientific">Desulfoferula mesophila</name>
    <dbReference type="NCBI Taxonomy" id="3058419"/>
    <lineage>
        <taxon>Bacteria</taxon>
        <taxon>Pseudomonadati</taxon>
        <taxon>Thermodesulfobacteriota</taxon>
        <taxon>Desulfarculia</taxon>
        <taxon>Desulfarculales</taxon>
        <taxon>Desulfarculaceae</taxon>
        <taxon>Desulfoferula</taxon>
    </lineage>
</organism>
<reference evidence="4" key="1">
    <citation type="journal article" date="2023" name="Arch. Microbiol.">
        <title>Desulfoferula mesophilus gen. nov. sp. nov., a mesophilic sulfate-reducing bacterium isolated from a brackish lake sediment.</title>
        <authorList>
            <person name="Watanabe T."/>
            <person name="Yabe T."/>
            <person name="Tsuji J.M."/>
            <person name="Fukui M."/>
        </authorList>
    </citation>
    <scope>NUCLEOTIDE SEQUENCE [LARGE SCALE GENOMIC DNA]</scope>
    <source>
        <strain evidence="4">12FAK</strain>
    </source>
</reference>
<feature type="domain" description="SH3b" evidence="2">
    <location>
        <begin position="40"/>
        <end position="104"/>
    </location>
</feature>
<proteinExistence type="predicted"/>
<dbReference type="EMBL" id="AP028679">
    <property type="protein sequence ID" value="BEQ16614.1"/>
    <property type="molecule type" value="Genomic_DNA"/>
</dbReference>
<dbReference type="AlphaFoldDB" id="A0AAU9EU20"/>
<dbReference type="Gene3D" id="2.30.30.40">
    <property type="entry name" value="SH3 Domains"/>
    <property type="match status" value="1"/>
</dbReference>
<dbReference type="KEGG" id="dmp:FAK_36800"/>
<gene>
    <name evidence="3" type="ORF">FAK_36800</name>
</gene>
<evidence type="ECO:0000256" key="1">
    <source>
        <dbReference type="SAM" id="MobiDB-lite"/>
    </source>
</evidence>
<accession>A0AAU9EU20</accession>
<dbReference type="Pfam" id="PF08239">
    <property type="entry name" value="SH3_3"/>
    <property type="match status" value="1"/>
</dbReference>
<feature type="region of interest" description="Disordered" evidence="1">
    <location>
        <begin position="94"/>
        <end position="143"/>
    </location>
</feature>
<dbReference type="PROSITE" id="PS51257">
    <property type="entry name" value="PROKAR_LIPOPROTEIN"/>
    <property type="match status" value="1"/>
</dbReference>